<feature type="transmembrane region" description="Helical" evidence="1">
    <location>
        <begin position="7"/>
        <end position="27"/>
    </location>
</feature>
<reference evidence="2" key="1">
    <citation type="submission" date="2018-05" db="EMBL/GenBank/DDBJ databases">
        <authorList>
            <person name="Lanie J.A."/>
            <person name="Ng W.-L."/>
            <person name="Kazmierczak K.M."/>
            <person name="Andrzejewski T.M."/>
            <person name="Davidsen T.M."/>
            <person name="Wayne K.J."/>
            <person name="Tettelin H."/>
            <person name="Glass J.I."/>
            <person name="Rusch D."/>
            <person name="Podicherti R."/>
            <person name="Tsui H.-C.T."/>
            <person name="Winkler M.E."/>
        </authorList>
    </citation>
    <scope>NUCLEOTIDE SEQUENCE</scope>
</reference>
<dbReference type="EMBL" id="UINC01000479">
    <property type="protein sequence ID" value="SUZ56095.1"/>
    <property type="molecule type" value="Genomic_DNA"/>
</dbReference>
<keyword evidence="1" id="KW-0472">Membrane</keyword>
<sequence length="178" mass="20449">MTAKRELWILLAMFILPIALGTLFYYLSPKYFSESTVNYGELVQPIIVTQKEDFAIDGGGSFEGLWTLAYVSNKCEILCSKAVKDMETIRVLMNDEMRRIQTAIVIPDDSRPTNLNGKTLSVFIANFALFQRLNSFGERVIFLIDPIGNIMMYYEPEEIDIKRVVKDLKRLLKYSRIG</sequence>
<proteinExistence type="predicted"/>
<organism evidence="2">
    <name type="scientific">marine metagenome</name>
    <dbReference type="NCBI Taxonomy" id="408172"/>
    <lineage>
        <taxon>unclassified sequences</taxon>
        <taxon>metagenomes</taxon>
        <taxon>ecological metagenomes</taxon>
    </lineage>
</organism>
<keyword evidence="1" id="KW-0812">Transmembrane</keyword>
<keyword evidence="1" id="KW-1133">Transmembrane helix</keyword>
<accession>A0A381NNC1</accession>
<name>A0A381NNC1_9ZZZZ</name>
<evidence type="ECO:0000256" key="1">
    <source>
        <dbReference type="SAM" id="Phobius"/>
    </source>
</evidence>
<protein>
    <submittedName>
        <fullName evidence="2">Uncharacterized protein</fullName>
    </submittedName>
</protein>
<dbReference type="AlphaFoldDB" id="A0A381NNC1"/>
<evidence type="ECO:0000313" key="2">
    <source>
        <dbReference type="EMBL" id="SUZ56095.1"/>
    </source>
</evidence>
<gene>
    <name evidence="2" type="ORF">METZ01_LOCUS8949</name>
</gene>